<protein>
    <submittedName>
        <fullName evidence="1">Uncharacterized protein</fullName>
    </submittedName>
</protein>
<sequence>VQNLNNIMAFPLENVLKSELRDSRLVKLEGLRHKIVIIKLLLLPLTRARSKTQMLFKIFFLACGIIL</sequence>
<proteinExistence type="predicted"/>
<evidence type="ECO:0000313" key="1">
    <source>
        <dbReference type="EMBL" id="MEQ2216404.1"/>
    </source>
</evidence>
<organism evidence="1 2">
    <name type="scientific">Xenoophorus captivus</name>
    <dbReference type="NCBI Taxonomy" id="1517983"/>
    <lineage>
        <taxon>Eukaryota</taxon>
        <taxon>Metazoa</taxon>
        <taxon>Chordata</taxon>
        <taxon>Craniata</taxon>
        <taxon>Vertebrata</taxon>
        <taxon>Euteleostomi</taxon>
        <taxon>Actinopterygii</taxon>
        <taxon>Neopterygii</taxon>
        <taxon>Teleostei</taxon>
        <taxon>Neoteleostei</taxon>
        <taxon>Acanthomorphata</taxon>
        <taxon>Ovalentaria</taxon>
        <taxon>Atherinomorphae</taxon>
        <taxon>Cyprinodontiformes</taxon>
        <taxon>Goodeidae</taxon>
        <taxon>Xenoophorus</taxon>
    </lineage>
</organism>
<dbReference type="Proteomes" id="UP001434883">
    <property type="component" value="Unassembled WGS sequence"/>
</dbReference>
<name>A0ABV0S7Y7_9TELE</name>
<reference evidence="1 2" key="1">
    <citation type="submission" date="2021-06" db="EMBL/GenBank/DDBJ databases">
        <authorList>
            <person name="Palmer J.M."/>
        </authorList>
    </citation>
    <scope>NUCLEOTIDE SEQUENCE [LARGE SCALE GENOMIC DNA]</scope>
    <source>
        <strain evidence="1 2">XC_2019</strain>
        <tissue evidence="1">Muscle</tissue>
    </source>
</reference>
<evidence type="ECO:0000313" key="2">
    <source>
        <dbReference type="Proteomes" id="UP001434883"/>
    </source>
</evidence>
<accession>A0ABV0S7Y7</accession>
<comment type="caution">
    <text evidence="1">The sequence shown here is derived from an EMBL/GenBank/DDBJ whole genome shotgun (WGS) entry which is preliminary data.</text>
</comment>
<feature type="non-terminal residue" evidence="1">
    <location>
        <position position="1"/>
    </location>
</feature>
<gene>
    <name evidence="1" type="ORF">XENOCAPTIV_015721</name>
</gene>
<keyword evidence="2" id="KW-1185">Reference proteome</keyword>
<dbReference type="EMBL" id="JAHRIN010070475">
    <property type="protein sequence ID" value="MEQ2216404.1"/>
    <property type="molecule type" value="Genomic_DNA"/>
</dbReference>